<feature type="domain" description="Alpha/beta hydrolase fold-5" evidence="2">
    <location>
        <begin position="68"/>
        <end position="231"/>
    </location>
</feature>
<evidence type="ECO:0000313" key="4">
    <source>
        <dbReference type="Proteomes" id="UP001235343"/>
    </source>
</evidence>
<gene>
    <name evidence="3" type="ORF">QQS35_01995</name>
</gene>
<feature type="transmembrane region" description="Helical" evidence="1">
    <location>
        <begin position="12"/>
        <end position="32"/>
    </location>
</feature>
<name>A0ABT7L0F0_9BACI</name>
<evidence type="ECO:0000313" key="3">
    <source>
        <dbReference type="EMBL" id="MDL4839234.1"/>
    </source>
</evidence>
<accession>A0ABT7L0F0</accession>
<dbReference type="Pfam" id="PF12695">
    <property type="entry name" value="Abhydrolase_5"/>
    <property type="match status" value="1"/>
</dbReference>
<dbReference type="RefSeq" id="WP_285930088.1">
    <property type="nucleotide sequence ID" value="NZ_JASTZU010000012.1"/>
</dbReference>
<comment type="caution">
    <text evidence="3">The sequence shown here is derived from an EMBL/GenBank/DDBJ whole genome shotgun (WGS) entry which is preliminary data.</text>
</comment>
<dbReference type="Gene3D" id="3.40.50.1820">
    <property type="entry name" value="alpha/beta hydrolase"/>
    <property type="match status" value="1"/>
</dbReference>
<dbReference type="GO" id="GO:0016787">
    <property type="term" value="F:hydrolase activity"/>
    <property type="evidence" value="ECO:0007669"/>
    <property type="project" value="UniProtKB-KW"/>
</dbReference>
<sequence length="253" mass="27763">MMKKFLNKKALFISFITIGIVVILSLSLFFIWTQNTYSAIDAHQIEIEEVKNSEDGWYIYTAVNADKGLILYPGAKVEPEAYAYLAQELSKQNITVAIPSVRLNLPILDVSKANEVIENDNRIEWYIAGHSMGGAAAAMYANQYLNRVNGLILLGAYAASNDFLSESNLPVLSISGSEDGLSTPEKIKENSSNLPQRTKFIEISGGNHAYFGVYGSQSGDNEAQITVSEQQATIIDSIVNWLDNVHGTSQGET</sequence>
<keyword evidence="1" id="KW-0472">Membrane</keyword>
<dbReference type="InterPro" id="IPR029058">
    <property type="entry name" value="AB_hydrolase_fold"/>
</dbReference>
<protein>
    <submittedName>
        <fullName evidence="3">Alpha/beta hydrolase</fullName>
    </submittedName>
</protein>
<organism evidence="3 4">
    <name type="scientific">Aquibacillus rhizosphaerae</name>
    <dbReference type="NCBI Taxonomy" id="3051431"/>
    <lineage>
        <taxon>Bacteria</taxon>
        <taxon>Bacillati</taxon>
        <taxon>Bacillota</taxon>
        <taxon>Bacilli</taxon>
        <taxon>Bacillales</taxon>
        <taxon>Bacillaceae</taxon>
        <taxon>Aquibacillus</taxon>
    </lineage>
</organism>
<keyword evidence="1" id="KW-0812">Transmembrane</keyword>
<proteinExistence type="predicted"/>
<dbReference type="Proteomes" id="UP001235343">
    <property type="component" value="Unassembled WGS sequence"/>
</dbReference>
<keyword evidence="3" id="KW-0378">Hydrolase</keyword>
<keyword evidence="4" id="KW-1185">Reference proteome</keyword>
<dbReference type="InterPro" id="IPR029059">
    <property type="entry name" value="AB_hydrolase_5"/>
</dbReference>
<evidence type="ECO:0000259" key="2">
    <source>
        <dbReference type="Pfam" id="PF12695"/>
    </source>
</evidence>
<dbReference type="SUPFAM" id="SSF53474">
    <property type="entry name" value="alpha/beta-Hydrolases"/>
    <property type="match status" value="1"/>
</dbReference>
<dbReference type="EMBL" id="JASTZU010000012">
    <property type="protein sequence ID" value="MDL4839234.1"/>
    <property type="molecule type" value="Genomic_DNA"/>
</dbReference>
<keyword evidence="1" id="KW-1133">Transmembrane helix</keyword>
<evidence type="ECO:0000256" key="1">
    <source>
        <dbReference type="SAM" id="Phobius"/>
    </source>
</evidence>
<reference evidence="3 4" key="1">
    <citation type="submission" date="2023-06" db="EMBL/GenBank/DDBJ databases">
        <title>Aquibacillus rhizosphaerae LR5S19.</title>
        <authorList>
            <person name="Sun J.-Q."/>
        </authorList>
    </citation>
    <scope>NUCLEOTIDE SEQUENCE [LARGE SCALE GENOMIC DNA]</scope>
    <source>
        <strain evidence="3 4">LR5S19</strain>
    </source>
</reference>